<dbReference type="SUPFAM" id="SSF53448">
    <property type="entry name" value="Nucleotide-diphospho-sugar transferases"/>
    <property type="match status" value="1"/>
</dbReference>
<dbReference type="PANTHER" id="PTHR43179">
    <property type="entry name" value="RHAMNOSYLTRANSFERASE WBBL"/>
    <property type="match status" value="1"/>
</dbReference>
<dbReference type="RefSeq" id="WP_155089331.1">
    <property type="nucleotide sequence ID" value="NZ_WJYA01000006.1"/>
</dbReference>
<accession>A0A7K1GFQ1</accession>
<gene>
    <name evidence="2" type="ORF">F1003_10230</name>
</gene>
<sequence>MKLSIIILNYNVRYFLELCLKSVEAAIKDVAAEVIVVDNNSPDDSCEMVKRLFPSVKLIENKENFGFSKGNNIGVAEAKGEYLCILNPDTVVAEDTFTKILKFADSKSQLGIVGCQLIDGKGEFLPESKRQIPTPKVAFQKLFGNTKNYYTNALKANEVGETDILVGAFMVLKRTIYNEVNGFDEDYFMYGEDIDLSYKILKAGYKNYYFGKTAIIHFKGESTLKDKVYAQRFYGAMEIFYNKHFKNNSLMAVFVKLGLKLFTKRGRPVKKADIKPLGSTIISNQILKELKTKLVRPITFTKNLEEIASNTQIVFDSVDVDFKTMIHFMKTNEASNQNSYRILVKNSNFILGSDSNEAKGEVIHF</sequence>
<evidence type="ECO:0000313" key="2">
    <source>
        <dbReference type="EMBL" id="MTE27304.1"/>
    </source>
</evidence>
<dbReference type="Gene3D" id="3.90.550.10">
    <property type="entry name" value="Spore Coat Polysaccharide Biosynthesis Protein SpsA, Chain A"/>
    <property type="match status" value="1"/>
</dbReference>
<dbReference type="PANTHER" id="PTHR43179:SF7">
    <property type="entry name" value="RHAMNOSYLTRANSFERASE WBBL"/>
    <property type="match status" value="1"/>
</dbReference>
<comment type="caution">
    <text evidence="2">The sequence shown here is derived from an EMBL/GenBank/DDBJ whole genome shotgun (WGS) entry which is preliminary data.</text>
</comment>
<dbReference type="CDD" id="cd04186">
    <property type="entry name" value="GT_2_like_c"/>
    <property type="match status" value="1"/>
</dbReference>
<dbReference type="InterPro" id="IPR001173">
    <property type="entry name" value="Glyco_trans_2-like"/>
</dbReference>
<dbReference type="Pfam" id="PF00535">
    <property type="entry name" value="Glycos_transf_2"/>
    <property type="match status" value="1"/>
</dbReference>
<proteinExistence type="predicted"/>
<dbReference type="AlphaFoldDB" id="A0A7K1GFQ1"/>
<name>A0A7K1GFQ1_9FLAO</name>
<evidence type="ECO:0000259" key="1">
    <source>
        <dbReference type="Pfam" id="PF00535"/>
    </source>
</evidence>
<dbReference type="InterPro" id="IPR029044">
    <property type="entry name" value="Nucleotide-diphossugar_trans"/>
</dbReference>
<dbReference type="Proteomes" id="UP000447545">
    <property type="component" value="Unassembled WGS sequence"/>
</dbReference>
<protein>
    <submittedName>
        <fullName evidence="2">Glycosyltransferase</fullName>
    </submittedName>
</protein>
<evidence type="ECO:0000313" key="3">
    <source>
        <dbReference type="Proteomes" id="UP000447545"/>
    </source>
</evidence>
<reference evidence="2 3" key="1">
    <citation type="submission" date="2019-11" db="EMBL/GenBank/DDBJ databases">
        <title>Winogradskyella ouciana sp. nov., isolated from the hadal seawater of the Mariana Trench.</title>
        <authorList>
            <person name="Liu R."/>
        </authorList>
    </citation>
    <scope>NUCLEOTIDE SEQUENCE [LARGE SCALE GENOMIC DNA]</scope>
    <source>
        <strain evidence="2 3">ZXX205</strain>
    </source>
</reference>
<dbReference type="GO" id="GO:0016740">
    <property type="term" value="F:transferase activity"/>
    <property type="evidence" value="ECO:0007669"/>
    <property type="project" value="UniProtKB-KW"/>
</dbReference>
<dbReference type="EMBL" id="WJYA01000006">
    <property type="protein sequence ID" value="MTE27304.1"/>
    <property type="molecule type" value="Genomic_DNA"/>
</dbReference>
<keyword evidence="2" id="KW-0808">Transferase</keyword>
<keyword evidence="3" id="KW-1185">Reference proteome</keyword>
<feature type="domain" description="Glycosyltransferase 2-like" evidence="1">
    <location>
        <begin position="4"/>
        <end position="177"/>
    </location>
</feature>
<organism evidence="2 3">
    <name type="scientific">Winogradskyella ouciana</name>
    <dbReference type="NCBI Taxonomy" id="2608631"/>
    <lineage>
        <taxon>Bacteria</taxon>
        <taxon>Pseudomonadati</taxon>
        <taxon>Bacteroidota</taxon>
        <taxon>Flavobacteriia</taxon>
        <taxon>Flavobacteriales</taxon>
        <taxon>Flavobacteriaceae</taxon>
        <taxon>Winogradskyella</taxon>
    </lineage>
</organism>